<feature type="domain" description="TonB-dependent receptor plug" evidence="14">
    <location>
        <begin position="117"/>
        <end position="221"/>
    </location>
</feature>
<keyword evidence="9 10" id="KW-0998">Cell outer membrane</keyword>
<dbReference type="InterPro" id="IPR012910">
    <property type="entry name" value="Plug_dom"/>
</dbReference>
<feature type="chain" id="PRO_5001666630" evidence="12">
    <location>
        <begin position="21"/>
        <end position="725"/>
    </location>
</feature>
<dbReference type="GO" id="GO:0044718">
    <property type="term" value="P:siderophore transmembrane transport"/>
    <property type="evidence" value="ECO:0007669"/>
    <property type="project" value="TreeGrafter"/>
</dbReference>
<accession>A0A069SHJ9</accession>
<organism evidence="15">
    <name type="scientific">Phocaeicola vulgatus str. 3975 RP4</name>
    <dbReference type="NCBI Taxonomy" id="1339352"/>
    <lineage>
        <taxon>Bacteria</taxon>
        <taxon>Pseudomonadati</taxon>
        <taxon>Bacteroidota</taxon>
        <taxon>Bacteroidia</taxon>
        <taxon>Bacteroidales</taxon>
        <taxon>Bacteroidaceae</taxon>
        <taxon>Phocaeicola</taxon>
    </lineage>
</organism>
<proteinExistence type="inferred from homology"/>
<dbReference type="Pfam" id="PF00593">
    <property type="entry name" value="TonB_dep_Rec_b-barrel"/>
    <property type="match status" value="1"/>
</dbReference>
<dbReference type="PATRIC" id="fig|1339352.3.peg.2130"/>
<evidence type="ECO:0000256" key="8">
    <source>
        <dbReference type="ARBA" id="ARBA00023170"/>
    </source>
</evidence>
<evidence type="ECO:0000256" key="9">
    <source>
        <dbReference type="ARBA" id="ARBA00023237"/>
    </source>
</evidence>
<dbReference type="Pfam" id="PF13715">
    <property type="entry name" value="CarbopepD_reg_2"/>
    <property type="match status" value="1"/>
</dbReference>
<evidence type="ECO:0000256" key="5">
    <source>
        <dbReference type="ARBA" id="ARBA00022729"/>
    </source>
</evidence>
<dbReference type="CDD" id="cd01347">
    <property type="entry name" value="ligand_gated_channel"/>
    <property type="match status" value="1"/>
</dbReference>
<dbReference type="SUPFAM" id="SSF49464">
    <property type="entry name" value="Carboxypeptidase regulatory domain-like"/>
    <property type="match status" value="1"/>
</dbReference>
<evidence type="ECO:0000256" key="7">
    <source>
        <dbReference type="ARBA" id="ARBA00023136"/>
    </source>
</evidence>
<evidence type="ECO:0000256" key="3">
    <source>
        <dbReference type="ARBA" id="ARBA00022452"/>
    </source>
</evidence>
<dbReference type="Proteomes" id="UP000027661">
    <property type="component" value="Unassembled WGS sequence"/>
</dbReference>
<name>A0A069SHJ9_PHOVU</name>
<keyword evidence="2 10" id="KW-0813">Transport</keyword>
<protein>
    <submittedName>
        <fullName evidence="15">TonB dependent receptor family protein</fullName>
    </submittedName>
</protein>
<sequence length="725" mass="81218">MKKKCLLTALFGCMVVCASAQISLSGKVVDARTGKPVEGANVRLEQTTIGCATNPKGEFLLKDIKEGTYTLRTSCLNYAPVTQKVSQSQKEMVIRLKSTTFNMDQVVVTGTGTHHKLKDSPVPVEVISQRDLQNANPSSFQDALVKLVPSISVQTTAMGTTLYVNGLPDKYLLVLINGKKVAGDISGSIDYDRINMDAVKRIEVLKGASSALYGSDAIAGVINIITDDPKSALNVSSNTRVSSHGRISESVNADANDGKLSAHLNYNYRTSDGWQLNPYEESKGELVETTKKPVYKNHSHNVSQTLSYAATERLSLHLNGNLFISENDRTGAYDYNNRHQSYTVGGTAKYLLAKRASYIEGNISTTNFRSFYDYINDAKTHKTGDEVLSKDQTYTNANLKGVFKTHKNNTLFTGLDYVFEGLEPTETSKMLNNEYQSVYTLAAYVQDEVKLLDAISVVAGIRYAYNEKFKSQFTPKLSLMYQYSELNVRASYAAGFRSPTLQQMYAVSESRGQITVGDPGLDPEKSNFYNLNIEYNHRLFSIAASIYQNDLKDKIEAEDIGTTPEDIENGITRRRQYRNIEKARVKGFDIGFSVRPFTGFMFGANYIYTDGRNRTEDIRLERTVRHSGNFNASWRKTWNDYTFNIAINGRYQGTRWSKTYGNAPAHQLWDINTRHSFNLKSVALEPAVGVENIFNYTDDRPYNSNYATLTPGRSFYVSLLVRFKQ</sequence>
<dbReference type="PANTHER" id="PTHR30069">
    <property type="entry name" value="TONB-DEPENDENT OUTER MEMBRANE RECEPTOR"/>
    <property type="match status" value="1"/>
</dbReference>
<keyword evidence="6 11" id="KW-0798">TonB box</keyword>
<dbReference type="SUPFAM" id="SSF56935">
    <property type="entry name" value="Porins"/>
    <property type="match status" value="1"/>
</dbReference>
<dbReference type="RefSeq" id="WP_012055542.1">
    <property type="nucleotide sequence ID" value="NZ_JNHM01000028.1"/>
</dbReference>
<dbReference type="InterPro" id="IPR037066">
    <property type="entry name" value="Plug_dom_sf"/>
</dbReference>
<evidence type="ECO:0000256" key="4">
    <source>
        <dbReference type="ARBA" id="ARBA00022692"/>
    </source>
</evidence>
<keyword evidence="3 10" id="KW-1134">Transmembrane beta strand</keyword>
<dbReference type="PROSITE" id="PS52016">
    <property type="entry name" value="TONB_DEPENDENT_REC_3"/>
    <property type="match status" value="1"/>
</dbReference>
<comment type="similarity">
    <text evidence="10 11">Belongs to the TonB-dependent receptor family.</text>
</comment>
<dbReference type="GO" id="GO:0009279">
    <property type="term" value="C:cell outer membrane"/>
    <property type="evidence" value="ECO:0007669"/>
    <property type="project" value="UniProtKB-SubCell"/>
</dbReference>
<comment type="subcellular location">
    <subcellularLocation>
        <location evidence="1 10">Cell outer membrane</location>
        <topology evidence="1 10">Multi-pass membrane protein</topology>
    </subcellularLocation>
</comment>
<dbReference type="AlphaFoldDB" id="A0A069SHJ9"/>
<keyword evidence="4 10" id="KW-0812">Transmembrane</keyword>
<evidence type="ECO:0000256" key="10">
    <source>
        <dbReference type="PROSITE-ProRule" id="PRU01360"/>
    </source>
</evidence>
<dbReference type="InterPro" id="IPR039426">
    <property type="entry name" value="TonB-dep_rcpt-like"/>
</dbReference>
<evidence type="ECO:0000256" key="2">
    <source>
        <dbReference type="ARBA" id="ARBA00022448"/>
    </source>
</evidence>
<dbReference type="InterPro" id="IPR008969">
    <property type="entry name" value="CarboxyPept-like_regulatory"/>
</dbReference>
<feature type="signal peptide" evidence="12">
    <location>
        <begin position="1"/>
        <end position="20"/>
    </location>
</feature>
<comment type="caution">
    <text evidence="15">The sequence shown here is derived from an EMBL/GenBank/DDBJ whole genome shotgun (WGS) entry which is preliminary data.</text>
</comment>
<dbReference type="GeneID" id="5304053"/>
<dbReference type="EMBL" id="JNHM01000028">
    <property type="protein sequence ID" value="KDS53788.1"/>
    <property type="molecule type" value="Genomic_DNA"/>
</dbReference>
<evidence type="ECO:0000313" key="15">
    <source>
        <dbReference type="EMBL" id="KDS53788.1"/>
    </source>
</evidence>
<dbReference type="Gene3D" id="2.170.130.10">
    <property type="entry name" value="TonB-dependent receptor, plug domain"/>
    <property type="match status" value="1"/>
</dbReference>
<evidence type="ECO:0000259" key="14">
    <source>
        <dbReference type="Pfam" id="PF07715"/>
    </source>
</evidence>
<dbReference type="Pfam" id="PF07715">
    <property type="entry name" value="Plug"/>
    <property type="match status" value="1"/>
</dbReference>
<dbReference type="GO" id="GO:0015344">
    <property type="term" value="F:siderophore uptake transmembrane transporter activity"/>
    <property type="evidence" value="ECO:0007669"/>
    <property type="project" value="TreeGrafter"/>
</dbReference>
<dbReference type="InterPro" id="IPR036942">
    <property type="entry name" value="Beta-barrel_TonB_sf"/>
</dbReference>
<evidence type="ECO:0000256" key="6">
    <source>
        <dbReference type="ARBA" id="ARBA00023077"/>
    </source>
</evidence>
<keyword evidence="5 12" id="KW-0732">Signal</keyword>
<dbReference type="PANTHER" id="PTHR30069:SF29">
    <property type="entry name" value="HEMOGLOBIN AND HEMOGLOBIN-HAPTOGLOBIN-BINDING PROTEIN 1-RELATED"/>
    <property type="match status" value="1"/>
</dbReference>
<evidence type="ECO:0000256" key="12">
    <source>
        <dbReference type="SAM" id="SignalP"/>
    </source>
</evidence>
<evidence type="ECO:0000259" key="13">
    <source>
        <dbReference type="Pfam" id="PF00593"/>
    </source>
</evidence>
<gene>
    <name evidence="15" type="ORF">M099_2205</name>
</gene>
<dbReference type="InterPro" id="IPR000531">
    <property type="entry name" value="Beta-barrel_TonB"/>
</dbReference>
<keyword evidence="8 15" id="KW-0675">Receptor</keyword>
<feature type="domain" description="TonB-dependent receptor-like beta-barrel" evidence="13">
    <location>
        <begin position="256"/>
        <end position="692"/>
    </location>
</feature>
<reference evidence="15" key="1">
    <citation type="submission" date="2014-04" db="EMBL/GenBank/DDBJ databases">
        <authorList>
            <person name="Sears C."/>
            <person name="Carroll K."/>
            <person name="Sack B.R."/>
            <person name="Qadri F."/>
            <person name="Myers L.L."/>
            <person name="Chung G.-T."/>
            <person name="Escheverria P."/>
            <person name="Fraser C.M."/>
            <person name="Sadzewicz L."/>
            <person name="Shefchek K.A."/>
            <person name="Tallon L."/>
            <person name="Das S.P."/>
            <person name="Daugherty S."/>
            <person name="Mongodin E.F."/>
        </authorList>
    </citation>
    <scope>NUCLEOTIDE SEQUENCE [LARGE SCALE GENOMIC DNA]</scope>
    <source>
        <strain evidence="15">3975 RP4</strain>
    </source>
</reference>
<keyword evidence="7 10" id="KW-0472">Membrane</keyword>
<dbReference type="Gene3D" id="2.40.170.20">
    <property type="entry name" value="TonB-dependent receptor, beta-barrel domain"/>
    <property type="match status" value="1"/>
</dbReference>
<evidence type="ECO:0000256" key="1">
    <source>
        <dbReference type="ARBA" id="ARBA00004571"/>
    </source>
</evidence>
<evidence type="ECO:0000256" key="11">
    <source>
        <dbReference type="RuleBase" id="RU003357"/>
    </source>
</evidence>
<dbReference type="Gene3D" id="2.60.40.1120">
    <property type="entry name" value="Carboxypeptidase-like, regulatory domain"/>
    <property type="match status" value="1"/>
</dbReference>